<keyword evidence="5" id="KW-0560">Oxidoreductase</keyword>
<dbReference type="GO" id="GO:0071949">
    <property type="term" value="F:FAD binding"/>
    <property type="evidence" value="ECO:0007669"/>
    <property type="project" value="InterPro"/>
</dbReference>
<evidence type="ECO:0000259" key="7">
    <source>
        <dbReference type="Pfam" id="PF01494"/>
    </source>
</evidence>
<dbReference type="InParanoid" id="A0A0D1XEF7"/>
<evidence type="ECO:0000256" key="2">
    <source>
        <dbReference type="ARBA" id="ARBA00007992"/>
    </source>
</evidence>
<dbReference type="RefSeq" id="XP_016210415.1">
    <property type="nucleotide sequence ID" value="XM_016361733.1"/>
</dbReference>
<keyword evidence="3" id="KW-0285">Flavoprotein</keyword>
<proteinExistence type="inferred from homology"/>
<evidence type="ECO:0000256" key="4">
    <source>
        <dbReference type="ARBA" id="ARBA00022827"/>
    </source>
</evidence>
<evidence type="ECO:0000256" key="1">
    <source>
        <dbReference type="ARBA" id="ARBA00001974"/>
    </source>
</evidence>
<dbReference type="SUPFAM" id="SSF51905">
    <property type="entry name" value="FAD/NAD(P)-binding domain"/>
    <property type="match status" value="1"/>
</dbReference>
<reference evidence="8 9" key="1">
    <citation type="submission" date="2015-01" db="EMBL/GenBank/DDBJ databases">
        <title>The Genome Sequence of Ochroconis gallopava CBS43764.</title>
        <authorList>
            <consortium name="The Broad Institute Genomics Platform"/>
            <person name="Cuomo C."/>
            <person name="de Hoog S."/>
            <person name="Gorbushina A."/>
            <person name="Stielow B."/>
            <person name="Teixiera M."/>
            <person name="Abouelleil A."/>
            <person name="Chapman S.B."/>
            <person name="Priest M."/>
            <person name="Young S.K."/>
            <person name="Wortman J."/>
            <person name="Nusbaum C."/>
            <person name="Birren B."/>
        </authorList>
    </citation>
    <scope>NUCLEOTIDE SEQUENCE [LARGE SCALE GENOMIC DNA]</scope>
    <source>
        <strain evidence="8 9">CBS 43764</strain>
    </source>
</reference>
<dbReference type="GO" id="GO:0004497">
    <property type="term" value="F:monooxygenase activity"/>
    <property type="evidence" value="ECO:0007669"/>
    <property type="project" value="UniProtKB-KW"/>
</dbReference>
<feature type="domain" description="FAD-binding" evidence="7">
    <location>
        <begin position="4"/>
        <end position="162"/>
    </location>
</feature>
<feature type="domain" description="FAD-binding" evidence="7">
    <location>
        <begin position="291"/>
        <end position="326"/>
    </location>
</feature>
<gene>
    <name evidence="8" type="ORF">PV09_07901</name>
</gene>
<protein>
    <recommendedName>
        <fullName evidence="7">FAD-binding domain-containing protein</fullName>
    </recommendedName>
</protein>
<evidence type="ECO:0000256" key="5">
    <source>
        <dbReference type="ARBA" id="ARBA00023002"/>
    </source>
</evidence>
<name>A0A0D1XEF7_9PEZI</name>
<dbReference type="GeneID" id="27315874"/>
<dbReference type="STRING" id="253628.A0A0D1XEF7"/>
<sequence length="437" mass="47805">MTFNIAIVGAGIAGLGAAIALSRDGHTVTVYERRATSKEESGSGIQIQPSGVKILQKWGLLDDLGKIAHESGQLELIRYADGNVIATQQRKGARSQWYCLRTELRKFLLEAAISAGASVQFDAPVQSVNLEAPSITLANGSTISADIIVGADGTNSVVRKAIFPGSERRVTNDYAFQASIPRDAMLADEDTREIYHMLAARPWLGPSSWALTSTAPHQEVYDIQFLLWDRAVDRDPHPDKLIEPLEDLAMIEDVFEGWSPLFVKMLSKSVKFLKWRLVEVPPPPTSLAPGGKVIFIGDACHGMDPNAGFGAALALEDAATLAAVLRKASVSADIPRYLSICDKIVRERSSAVRPYSAYMGRFFTVPDGPMQQKRDQGMKKFDPNRVVGVKASKLARYNTPEWVSYLDDYSPDEAVDEILRQDADGKAQVKQVVSSKL</sequence>
<evidence type="ECO:0000313" key="8">
    <source>
        <dbReference type="EMBL" id="KIW00546.1"/>
    </source>
</evidence>
<accession>A0A0D1XEF7</accession>
<dbReference type="Gene3D" id="3.50.50.60">
    <property type="entry name" value="FAD/NAD(P)-binding domain"/>
    <property type="match status" value="1"/>
</dbReference>
<evidence type="ECO:0000256" key="3">
    <source>
        <dbReference type="ARBA" id="ARBA00022630"/>
    </source>
</evidence>
<dbReference type="EMBL" id="KN847562">
    <property type="protein sequence ID" value="KIW00546.1"/>
    <property type="molecule type" value="Genomic_DNA"/>
</dbReference>
<dbReference type="VEuPathDB" id="FungiDB:PV09_07901"/>
<dbReference type="HOGENOM" id="CLU_009665_19_3_1"/>
<comment type="cofactor">
    <cofactor evidence="1">
        <name>FAD</name>
        <dbReference type="ChEBI" id="CHEBI:57692"/>
    </cofactor>
</comment>
<dbReference type="PANTHER" id="PTHR13789">
    <property type="entry name" value="MONOOXYGENASE"/>
    <property type="match status" value="1"/>
</dbReference>
<keyword evidence="9" id="KW-1185">Reference proteome</keyword>
<dbReference type="Proteomes" id="UP000053259">
    <property type="component" value="Unassembled WGS sequence"/>
</dbReference>
<organism evidence="8 9">
    <name type="scientific">Verruconis gallopava</name>
    <dbReference type="NCBI Taxonomy" id="253628"/>
    <lineage>
        <taxon>Eukaryota</taxon>
        <taxon>Fungi</taxon>
        <taxon>Dikarya</taxon>
        <taxon>Ascomycota</taxon>
        <taxon>Pezizomycotina</taxon>
        <taxon>Dothideomycetes</taxon>
        <taxon>Pleosporomycetidae</taxon>
        <taxon>Venturiales</taxon>
        <taxon>Sympoventuriaceae</taxon>
        <taxon>Verruconis</taxon>
    </lineage>
</organism>
<comment type="similarity">
    <text evidence="2">Belongs to the paxM FAD-dependent monooxygenase family.</text>
</comment>
<dbReference type="AlphaFoldDB" id="A0A0D1XEF7"/>
<dbReference type="PRINTS" id="PR00420">
    <property type="entry name" value="RNGMNOXGNASE"/>
</dbReference>
<dbReference type="PANTHER" id="PTHR13789:SF315">
    <property type="entry name" value="FAD-DEPENDENT MONOOXYGENASE MDPD"/>
    <property type="match status" value="1"/>
</dbReference>
<dbReference type="InterPro" id="IPR036188">
    <property type="entry name" value="FAD/NAD-bd_sf"/>
</dbReference>
<dbReference type="Pfam" id="PF01494">
    <property type="entry name" value="FAD_binding_3"/>
    <property type="match status" value="2"/>
</dbReference>
<dbReference type="InterPro" id="IPR002938">
    <property type="entry name" value="FAD-bd"/>
</dbReference>
<dbReference type="InterPro" id="IPR050493">
    <property type="entry name" value="FAD-dep_Monooxygenase_BioMet"/>
</dbReference>
<keyword evidence="4" id="KW-0274">FAD</keyword>
<evidence type="ECO:0000313" key="9">
    <source>
        <dbReference type="Proteomes" id="UP000053259"/>
    </source>
</evidence>
<dbReference type="OrthoDB" id="16820at2759"/>
<evidence type="ECO:0000256" key="6">
    <source>
        <dbReference type="ARBA" id="ARBA00023033"/>
    </source>
</evidence>
<keyword evidence="6" id="KW-0503">Monooxygenase</keyword>